<dbReference type="FunFam" id="3.40.640.10:FF:000004">
    <property type="entry name" value="Acetylornithine aminotransferase"/>
    <property type="match status" value="1"/>
</dbReference>
<name>A0A1E4TGD1_9ASCO</name>
<dbReference type="CDD" id="cd00610">
    <property type="entry name" value="OAT_like"/>
    <property type="match status" value="1"/>
</dbReference>
<dbReference type="Gene3D" id="3.90.1150.10">
    <property type="entry name" value="Aspartate Aminotransferase, domain 1"/>
    <property type="match status" value="1"/>
</dbReference>
<dbReference type="InterPro" id="IPR015421">
    <property type="entry name" value="PyrdxlP-dep_Trfase_major"/>
</dbReference>
<keyword evidence="7" id="KW-0032">Aminotransferase</keyword>
<evidence type="ECO:0000256" key="5">
    <source>
        <dbReference type="ARBA" id="ARBA00012919"/>
    </source>
</evidence>
<dbReference type="Pfam" id="PF00202">
    <property type="entry name" value="Aminotran_3"/>
    <property type="match status" value="1"/>
</dbReference>
<dbReference type="PIRSF" id="PIRSF000521">
    <property type="entry name" value="Transaminase_4ab_Lys_Orn"/>
    <property type="match status" value="1"/>
</dbReference>
<evidence type="ECO:0000256" key="3">
    <source>
        <dbReference type="ARBA" id="ARBA00005024"/>
    </source>
</evidence>
<dbReference type="PROSITE" id="PS00600">
    <property type="entry name" value="AA_TRANSFER_CLASS_3"/>
    <property type="match status" value="1"/>
</dbReference>
<evidence type="ECO:0000256" key="2">
    <source>
        <dbReference type="ARBA" id="ARBA00004173"/>
    </source>
</evidence>
<sequence>MASFRNRCLAIKRSFSSSALVKNVTHKDPDAASKSAQFVEEYLPYMLATYSRPLPVFQKGEGSILIDIEGRKYIDFTAGIAVNSLGHCDPEVSAVIAKQASTLVHASNLYHNDKTGPLCKKLVEVTRKSGTDMSHAFICNSGTEANEAALKFARKVGKLTSEDKVELVSFKNSFHGRTMGALSVTPNLKYQAPFLPMVGAVKYGDYNNADQLAELITDKTCGVIVEPVQGEGGVNVGHSDFFKALRNRCNETGAVLIYDEIQSGVSRTGTFWAHQAFGVDAHPDIITMAKALGNGFPIGGVLVNNMVSDAIKVGDHGTTFGGNPLACAVADHVLDRVTAEDFLEGVNERSWMFVEELERLKSKYSNMITEVRGRGLFLGLQLNRDPADIITAARERGLLIITAGTNTLRFLPPLNIEKSLIKEGLEILDEALSVV</sequence>
<dbReference type="InterPro" id="IPR015424">
    <property type="entry name" value="PyrdxlP-dep_Trfase"/>
</dbReference>
<accession>A0A1E4TGD1</accession>
<dbReference type="OrthoDB" id="5419315at2759"/>
<dbReference type="PANTHER" id="PTHR11986:SF79">
    <property type="entry name" value="ACETYLORNITHINE AMINOTRANSFERASE, MITOCHONDRIAL"/>
    <property type="match status" value="1"/>
</dbReference>
<protein>
    <recommendedName>
        <fullName evidence="6">Acetylornithine aminotransferase, mitochondrial</fullName>
        <ecNumber evidence="5">2.6.1.11</ecNumber>
    </recommendedName>
</protein>
<dbReference type="InterPro" id="IPR049704">
    <property type="entry name" value="Aminotrans_3_PPA_site"/>
</dbReference>
<keyword evidence="9" id="KW-0808">Transferase</keyword>
<dbReference type="Gene3D" id="3.40.640.10">
    <property type="entry name" value="Type I PLP-dependent aspartate aminotransferase-like (Major domain)"/>
    <property type="match status" value="1"/>
</dbReference>
<dbReference type="InterPro" id="IPR015422">
    <property type="entry name" value="PyrdxlP-dep_Trfase_small"/>
</dbReference>
<evidence type="ECO:0000256" key="7">
    <source>
        <dbReference type="ARBA" id="ARBA00022576"/>
    </source>
</evidence>
<dbReference type="GO" id="GO:0042802">
    <property type="term" value="F:identical protein binding"/>
    <property type="evidence" value="ECO:0007669"/>
    <property type="project" value="TreeGrafter"/>
</dbReference>
<dbReference type="EC" id="2.6.1.11" evidence="5"/>
<comment type="similarity">
    <text evidence="4 11">Belongs to the class-III pyridoxal-phosphate-dependent aminotransferase family.</text>
</comment>
<dbReference type="InterPro" id="IPR005814">
    <property type="entry name" value="Aminotrans_3"/>
</dbReference>
<gene>
    <name evidence="12" type="ORF">CANCADRAFT_2505</name>
</gene>
<dbReference type="InterPro" id="IPR004636">
    <property type="entry name" value="AcOrn/SuccOrn_fam"/>
</dbReference>
<dbReference type="EMBL" id="KV453842">
    <property type="protein sequence ID" value="ODV90779.1"/>
    <property type="molecule type" value="Genomic_DNA"/>
</dbReference>
<evidence type="ECO:0000313" key="12">
    <source>
        <dbReference type="EMBL" id="ODV90779.1"/>
    </source>
</evidence>
<dbReference type="AlphaFoldDB" id="A0A1E4TGD1"/>
<dbReference type="Proteomes" id="UP000095023">
    <property type="component" value="Unassembled WGS sequence"/>
</dbReference>
<comment type="subcellular location">
    <subcellularLocation>
        <location evidence="2">Mitochondrion</location>
    </subcellularLocation>
</comment>
<evidence type="ECO:0000256" key="10">
    <source>
        <dbReference type="ARBA" id="ARBA00022898"/>
    </source>
</evidence>
<evidence type="ECO:0000256" key="11">
    <source>
        <dbReference type="RuleBase" id="RU003560"/>
    </source>
</evidence>
<dbReference type="InterPro" id="IPR050103">
    <property type="entry name" value="Class-III_PLP-dep_AT"/>
</dbReference>
<evidence type="ECO:0000256" key="9">
    <source>
        <dbReference type="ARBA" id="ARBA00022679"/>
    </source>
</evidence>
<keyword evidence="8" id="KW-0028">Amino-acid biosynthesis</keyword>
<dbReference type="PANTHER" id="PTHR11986">
    <property type="entry name" value="AMINOTRANSFERASE CLASS III"/>
    <property type="match status" value="1"/>
</dbReference>
<reference evidence="13" key="1">
    <citation type="submission" date="2016-02" db="EMBL/GenBank/DDBJ databases">
        <title>Comparative genomics of biotechnologically important yeasts.</title>
        <authorList>
            <consortium name="DOE Joint Genome Institute"/>
            <person name="Riley R."/>
            <person name="Haridas S."/>
            <person name="Wolfe K.H."/>
            <person name="Lopes M.R."/>
            <person name="Hittinger C.T."/>
            <person name="Goker M."/>
            <person name="Salamov A."/>
            <person name="Wisecaver J."/>
            <person name="Long T.M."/>
            <person name="Aerts A.L."/>
            <person name="Barry K."/>
            <person name="Choi C."/>
            <person name="Clum A."/>
            <person name="Coughlan A.Y."/>
            <person name="Deshpande S."/>
            <person name="Douglass A.P."/>
            <person name="Hanson S.J."/>
            <person name="Klenk H.-P."/>
            <person name="Labutti K."/>
            <person name="Lapidus A."/>
            <person name="Lindquist E."/>
            <person name="Lipzen A."/>
            <person name="Meier-Kolthoff J.P."/>
            <person name="Ohm R.A."/>
            <person name="Otillar R.P."/>
            <person name="Pangilinan J."/>
            <person name="Peng Y."/>
            <person name="Rokas A."/>
            <person name="Rosa C.A."/>
            <person name="Scheuner C."/>
            <person name="Sibirny A.A."/>
            <person name="Slot J.C."/>
            <person name="Stielow J.B."/>
            <person name="Sun H."/>
            <person name="Kurtzman C.P."/>
            <person name="Blackwell M."/>
            <person name="Jeffries T.W."/>
            <person name="Grigoriev I.V."/>
        </authorList>
    </citation>
    <scope>NUCLEOTIDE SEQUENCE [LARGE SCALE GENOMIC DNA]</scope>
    <source>
        <strain evidence="13">NRRL Y-17796</strain>
    </source>
</reference>
<evidence type="ECO:0000256" key="8">
    <source>
        <dbReference type="ARBA" id="ARBA00022605"/>
    </source>
</evidence>
<evidence type="ECO:0000313" key="13">
    <source>
        <dbReference type="Proteomes" id="UP000095023"/>
    </source>
</evidence>
<dbReference type="HAMAP" id="MF_01107">
    <property type="entry name" value="ArgD_aminotrans_3"/>
    <property type="match status" value="1"/>
</dbReference>
<dbReference type="GO" id="GO:0006526">
    <property type="term" value="P:L-arginine biosynthetic process"/>
    <property type="evidence" value="ECO:0007669"/>
    <property type="project" value="UniProtKB-UniPathway"/>
</dbReference>
<dbReference type="GO" id="GO:0005759">
    <property type="term" value="C:mitochondrial matrix"/>
    <property type="evidence" value="ECO:0007669"/>
    <property type="project" value="TreeGrafter"/>
</dbReference>
<keyword evidence="13" id="KW-1185">Reference proteome</keyword>
<dbReference type="UniPathway" id="UPA00068">
    <property type="reaction ID" value="UER00109"/>
</dbReference>
<dbReference type="NCBIfam" id="NF002325">
    <property type="entry name" value="PRK01278.1"/>
    <property type="match status" value="1"/>
</dbReference>
<comment type="pathway">
    <text evidence="3">Amino-acid biosynthesis; L-arginine biosynthesis; N(2)-acetyl-L-ornithine from L-glutamate: step 4/4.</text>
</comment>
<evidence type="ECO:0000256" key="6">
    <source>
        <dbReference type="ARBA" id="ARBA00021753"/>
    </source>
</evidence>
<proteinExistence type="inferred from homology"/>
<dbReference type="GO" id="GO:0030170">
    <property type="term" value="F:pyridoxal phosphate binding"/>
    <property type="evidence" value="ECO:0007669"/>
    <property type="project" value="InterPro"/>
</dbReference>
<dbReference type="NCBIfam" id="TIGR00707">
    <property type="entry name" value="argD"/>
    <property type="match status" value="1"/>
</dbReference>
<comment type="cofactor">
    <cofactor evidence="1">
        <name>pyridoxal 5'-phosphate</name>
        <dbReference type="ChEBI" id="CHEBI:597326"/>
    </cofactor>
</comment>
<dbReference type="SUPFAM" id="SSF53383">
    <property type="entry name" value="PLP-dependent transferases"/>
    <property type="match status" value="1"/>
</dbReference>
<organism evidence="12 13">
    <name type="scientific">Tortispora caseinolytica NRRL Y-17796</name>
    <dbReference type="NCBI Taxonomy" id="767744"/>
    <lineage>
        <taxon>Eukaryota</taxon>
        <taxon>Fungi</taxon>
        <taxon>Dikarya</taxon>
        <taxon>Ascomycota</taxon>
        <taxon>Saccharomycotina</taxon>
        <taxon>Trigonopsidomycetes</taxon>
        <taxon>Trigonopsidales</taxon>
        <taxon>Trigonopsidaceae</taxon>
        <taxon>Tortispora</taxon>
    </lineage>
</organism>
<evidence type="ECO:0000256" key="1">
    <source>
        <dbReference type="ARBA" id="ARBA00001933"/>
    </source>
</evidence>
<dbReference type="GO" id="GO:0003992">
    <property type="term" value="F:N2-acetyl-L-ornithine:2-oxoglutarate 5-aminotransferase activity"/>
    <property type="evidence" value="ECO:0007669"/>
    <property type="project" value="UniProtKB-EC"/>
</dbReference>
<keyword evidence="10 11" id="KW-0663">Pyridoxal phosphate</keyword>
<evidence type="ECO:0000256" key="4">
    <source>
        <dbReference type="ARBA" id="ARBA00008954"/>
    </source>
</evidence>